<name>A0A4P9VHI1_9GAMM</name>
<keyword evidence="3" id="KW-1185">Reference proteome</keyword>
<dbReference type="AlphaFoldDB" id="A0A4P9VHI1"/>
<reference evidence="1 3" key="1">
    <citation type="submission" date="2017-04" db="EMBL/GenBank/DDBJ databases">
        <title>Draft genome sequence of Zooshikella ganghwensis VG4 isolated from Red Sea sediments.</title>
        <authorList>
            <person name="Rehman Z."/>
            <person name="Alam I."/>
            <person name="Kamau A."/>
            <person name="Bajic V."/>
            <person name="Leiknes T."/>
        </authorList>
    </citation>
    <scope>NUCLEOTIDE SEQUENCE [LARGE SCALE GENOMIC DNA]</scope>
    <source>
        <strain evidence="1 3">VG4</strain>
    </source>
</reference>
<evidence type="ECO:0000313" key="2">
    <source>
        <dbReference type="EMBL" id="RDH41865.1"/>
    </source>
</evidence>
<proteinExistence type="predicted"/>
<evidence type="ECO:0000313" key="3">
    <source>
        <dbReference type="Proteomes" id="UP000257039"/>
    </source>
</evidence>
<protein>
    <submittedName>
        <fullName evidence="1">Uncharacterized protein</fullName>
    </submittedName>
</protein>
<dbReference type="EMBL" id="NDXW01000003">
    <property type="protein sequence ID" value="RDH41834.1"/>
    <property type="molecule type" value="Genomic_DNA"/>
</dbReference>
<dbReference type="Proteomes" id="UP000257039">
    <property type="component" value="Unassembled WGS sequence"/>
</dbReference>
<dbReference type="RefSeq" id="WP_094789534.1">
    <property type="nucleotide sequence ID" value="NZ_NDXW01000002.1"/>
</dbReference>
<gene>
    <name evidence="2" type="ORF">B9G39_25935</name>
    <name evidence="1" type="ORF">B9G39_26795</name>
</gene>
<comment type="caution">
    <text evidence="1">The sequence shown here is derived from an EMBL/GenBank/DDBJ whole genome shotgun (WGS) entry which is preliminary data.</text>
</comment>
<organism evidence="1 3">
    <name type="scientific">Zooshikella ganghwensis</name>
    <dbReference type="NCBI Taxonomy" id="202772"/>
    <lineage>
        <taxon>Bacteria</taxon>
        <taxon>Pseudomonadati</taxon>
        <taxon>Pseudomonadota</taxon>
        <taxon>Gammaproteobacteria</taxon>
        <taxon>Oceanospirillales</taxon>
        <taxon>Zooshikellaceae</taxon>
        <taxon>Zooshikella</taxon>
    </lineage>
</organism>
<evidence type="ECO:0000313" key="1">
    <source>
        <dbReference type="EMBL" id="RDH41834.1"/>
    </source>
</evidence>
<dbReference type="EMBL" id="NDXW01000002">
    <property type="protein sequence ID" value="RDH41865.1"/>
    <property type="molecule type" value="Genomic_DNA"/>
</dbReference>
<accession>A0A4P9VHI1</accession>
<sequence length="130" mass="14523">MYKALIILSKYDSNTLDNYSKALDIKFSKRKNPPILKIKQNEITITFTDFEFYVVLNANASVKAESVEIAEKFGAKLGDKAQLANSACRLEVSSGPDVDMSYFNDFITIVESAESLGKVWAFDPDSGEFM</sequence>